<name>A0ABQ3XFE3_9ACTN</name>
<sequence length="537" mass="55300">MNLVRGIAASAVLTVFAVTLGACGPIGVLQSRAVEAGAGSVSALDGLVRFSAPEGATEGTPRVSFRREPLPSNRPFPPAMATVGDMVSIDVEGGNISRGRITLDYGTLPAAVDPEMLNLFGWSSDLGGWIPLTGTLTDAVDRSVSGDTVLFDSFVVGTWRVSSDDTGDSITTGAGTVLPVAEGTSPTFWAYARSAAVSALNESVNHLTGTTLVTTPVPGAAGSTTPSASATGRTSAVASTAPTTPAPTPSVSTSVVATKPEALVCTPQVTGVTVGVTSVPAGRFDACLVTAGTGTQQLRVRNRYPFPMVLDLPTDGRVQPVPDSETGVDGIRDTVLTYLKNQIAVGGGETVTLNVRPGSTTGLRLTGRLDWSVIALDAGLRQLDLLLPNSRAMRPITAEALLQAHAEFGPAAVTALAAGDTGNQAVRSLLQKAGLTGADRSVADLFQFSACVLERTDYVAGSDADVLAALKHTGPTIVVYTSDCLRTIYDKYLPPGARSVNQIVDTLKATTRQVRAAVPGKDRKQGFGQVVITVGAR</sequence>
<keyword evidence="3" id="KW-1185">Reference proteome</keyword>
<protein>
    <submittedName>
        <fullName evidence="2">Uncharacterized protein</fullName>
    </submittedName>
</protein>
<reference evidence="2 3" key="1">
    <citation type="submission" date="2021-01" db="EMBL/GenBank/DDBJ databases">
        <title>Whole genome shotgun sequence of Actinoplanes couchii NBRC 106145.</title>
        <authorList>
            <person name="Komaki H."/>
            <person name="Tamura T."/>
        </authorList>
    </citation>
    <scope>NUCLEOTIDE SEQUENCE [LARGE SCALE GENOMIC DNA]</scope>
    <source>
        <strain evidence="2 3">NBRC 106145</strain>
    </source>
</reference>
<feature type="region of interest" description="Disordered" evidence="1">
    <location>
        <begin position="216"/>
        <end position="252"/>
    </location>
</feature>
<dbReference type="Proteomes" id="UP000612282">
    <property type="component" value="Unassembled WGS sequence"/>
</dbReference>
<dbReference type="EMBL" id="BOMG01000070">
    <property type="protein sequence ID" value="GID57214.1"/>
    <property type="molecule type" value="Genomic_DNA"/>
</dbReference>
<proteinExistence type="predicted"/>
<gene>
    <name evidence="2" type="ORF">Aco03nite_056180</name>
</gene>
<evidence type="ECO:0000256" key="1">
    <source>
        <dbReference type="SAM" id="MobiDB-lite"/>
    </source>
</evidence>
<evidence type="ECO:0000313" key="3">
    <source>
        <dbReference type="Proteomes" id="UP000612282"/>
    </source>
</evidence>
<dbReference type="RefSeq" id="WP_203799702.1">
    <property type="nucleotide sequence ID" value="NZ_BAAAQE010000092.1"/>
</dbReference>
<comment type="caution">
    <text evidence="2">The sequence shown here is derived from an EMBL/GenBank/DDBJ whole genome shotgun (WGS) entry which is preliminary data.</text>
</comment>
<evidence type="ECO:0000313" key="2">
    <source>
        <dbReference type="EMBL" id="GID57214.1"/>
    </source>
</evidence>
<organism evidence="2 3">
    <name type="scientific">Actinoplanes couchii</name>
    <dbReference type="NCBI Taxonomy" id="403638"/>
    <lineage>
        <taxon>Bacteria</taxon>
        <taxon>Bacillati</taxon>
        <taxon>Actinomycetota</taxon>
        <taxon>Actinomycetes</taxon>
        <taxon>Micromonosporales</taxon>
        <taxon>Micromonosporaceae</taxon>
        <taxon>Actinoplanes</taxon>
    </lineage>
</organism>
<dbReference type="PROSITE" id="PS51257">
    <property type="entry name" value="PROKAR_LIPOPROTEIN"/>
    <property type="match status" value="1"/>
</dbReference>
<feature type="region of interest" description="Disordered" evidence="1">
    <location>
        <begin position="55"/>
        <end position="77"/>
    </location>
</feature>
<accession>A0ABQ3XFE3</accession>